<dbReference type="PROSITE" id="PS00383">
    <property type="entry name" value="TYR_PHOSPHATASE_1"/>
    <property type="match status" value="1"/>
</dbReference>
<sequence>MVRQALESMPSPLPNSYWVQPGRLLAGEYPGSMSRADAMERVQQLLRAGINSFLDLTEEGELPAYDCLLPGLTEQQVRYRRIPIVDHDLPESDEYMSRILDRIDAEIAADRNVYVHCHAGIGRTGMTVACHLIRRGLDNEEALERLQHLWRQCVRSHRWPTVPETPEQVEFVRRWHDTSGSEAESAGLGVRYQGALVGLAVGDALGTLVAVSNYNAAAVMATMRDAQPLATSIHTATTVAAAQSLLASGGHDPQDQLQRYLQWFRDAEAPADFKRALAVWQWSRKPHAGSHDPNNLDPHSLPRTLAAVMFRHRDATLAIDLAADLSRTTQQSPVVLDLCRFWAGMLIDALAGVDRNTLLAYEGPATQLARRRPLKAVIEACLAENRDAAGNADDKHCQSKRQNRDGSDTQSAVLVTRMAIQAFASGMSFREAMIELTTRLRAPSAAAALCGALAGAHYGIEAIPAEWRRRLLEDAVLRSIARHLSNLQ</sequence>
<evidence type="ECO:0000256" key="1">
    <source>
        <dbReference type="ARBA" id="ARBA00022801"/>
    </source>
</evidence>
<dbReference type="SUPFAM" id="SSF101478">
    <property type="entry name" value="ADP-ribosylglycohydrolase"/>
    <property type="match status" value="1"/>
</dbReference>
<organism evidence="5 6">
    <name type="scientific">Steroidobacter denitrificans</name>
    <dbReference type="NCBI Taxonomy" id="465721"/>
    <lineage>
        <taxon>Bacteria</taxon>
        <taxon>Pseudomonadati</taxon>
        <taxon>Pseudomonadota</taxon>
        <taxon>Gammaproteobacteria</taxon>
        <taxon>Steroidobacterales</taxon>
        <taxon>Steroidobacteraceae</taxon>
        <taxon>Steroidobacter</taxon>
    </lineage>
</organism>
<feature type="region of interest" description="Disordered" evidence="3">
    <location>
        <begin position="389"/>
        <end position="409"/>
    </location>
</feature>
<dbReference type="AlphaFoldDB" id="A0A127F5T9"/>
<dbReference type="PANTHER" id="PTHR23339">
    <property type="entry name" value="TYROSINE SPECIFIC PROTEIN PHOSPHATASE AND DUAL SPECIFICITY PROTEIN PHOSPHATASE"/>
    <property type="match status" value="1"/>
</dbReference>
<feature type="binding site" evidence="2">
    <location>
        <position position="232"/>
    </location>
    <ligand>
        <name>Mg(2+)</name>
        <dbReference type="ChEBI" id="CHEBI:18420"/>
        <label>1</label>
    </ligand>
</feature>
<dbReference type="InterPro" id="IPR005502">
    <property type="entry name" value="Ribosyl_crysJ1"/>
</dbReference>
<feature type="domain" description="Tyrosine specific protein phosphatases" evidence="4">
    <location>
        <begin position="93"/>
        <end position="147"/>
    </location>
</feature>
<dbReference type="InterPro" id="IPR016130">
    <property type="entry name" value="Tyr_Pase_AS"/>
</dbReference>
<name>A0A127F5T9_STEDE</name>
<dbReference type="GO" id="GO:0016791">
    <property type="term" value="F:phosphatase activity"/>
    <property type="evidence" value="ECO:0007669"/>
    <property type="project" value="UniProtKB-ARBA"/>
</dbReference>
<keyword evidence="2" id="KW-0460">Magnesium</keyword>
<dbReference type="Gene3D" id="3.90.190.10">
    <property type="entry name" value="Protein tyrosine phosphatase superfamily"/>
    <property type="match status" value="1"/>
</dbReference>
<gene>
    <name evidence="5" type="ORF">ACG33_01510</name>
</gene>
<evidence type="ECO:0000256" key="2">
    <source>
        <dbReference type="PIRSR" id="PIRSR605502-1"/>
    </source>
</evidence>
<comment type="cofactor">
    <cofactor evidence="2">
        <name>Mg(2+)</name>
        <dbReference type="ChEBI" id="CHEBI:18420"/>
    </cofactor>
    <text evidence="2">Binds 2 magnesium ions per subunit.</text>
</comment>
<keyword evidence="6" id="KW-1185">Reference proteome</keyword>
<dbReference type="InterPro" id="IPR036705">
    <property type="entry name" value="Ribosyl_crysJ1_sf"/>
</dbReference>
<dbReference type="Pfam" id="PF22784">
    <property type="entry name" value="PTP-SAK"/>
    <property type="match status" value="1"/>
</dbReference>
<dbReference type="InterPro" id="IPR000387">
    <property type="entry name" value="Tyr_Pase_dom"/>
</dbReference>
<dbReference type="InterPro" id="IPR029021">
    <property type="entry name" value="Prot-tyrosine_phosphatase-like"/>
</dbReference>
<keyword evidence="2" id="KW-0479">Metal-binding</keyword>
<dbReference type="InterPro" id="IPR050561">
    <property type="entry name" value="PTP"/>
</dbReference>
<dbReference type="Gene3D" id="1.10.4080.10">
    <property type="entry name" value="ADP-ribosylation/Crystallin J1"/>
    <property type="match status" value="1"/>
</dbReference>
<dbReference type="PATRIC" id="fig|465721.4.peg.329"/>
<dbReference type="Proteomes" id="UP000070250">
    <property type="component" value="Chromosome"/>
</dbReference>
<dbReference type="GO" id="GO:0046872">
    <property type="term" value="F:metal ion binding"/>
    <property type="evidence" value="ECO:0007669"/>
    <property type="project" value="UniProtKB-KW"/>
</dbReference>
<protein>
    <recommendedName>
        <fullName evidence="4">Tyrosine specific protein phosphatases domain-containing protein</fullName>
    </recommendedName>
</protein>
<dbReference type="EMBL" id="CP011971">
    <property type="protein sequence ID" value="AMN45803.1"/>
    <property type="molecule type" value="Genomic_DNA"/>
</dbReference>
<evidence type="ECO:0000259" key="4">
    <source>
        <dbReference type="PROSITE" id="PS50056"/>
    </source>
</evidence>
<evidence type="ECO:0000313" key="6">
    <source>
        <dbReference type="Proteomes" id="UP000070250"/>
    </source>
</evidence>
<dbReference type="InterPro" id="IPR057023">
    <property type="entry name" value="PTP-SAK"/>
</dbReference>
<feature type="compositionally biased region" description="Basic and acidic residues" evidence="3">
    <location>
        <begin position="389"/>
        <end position="407"/>
    </location>
</feature>
<dbReference type="Pfam" id="PF03747">
    <property type="entry name" value="ADP_ribosyl_GH"/>
    <property type="match status" value="1"/>
</dbReference>
<accession>A0A127F5T9</accession>
<dbReference type="PROSITE" id="PS50056">
    <property type="entry name" value="TYR_PHOSPHATASE_2"/>
    <property type="match status" value="1"/>
</dbReference>
<dbReference type="STRING" id="465721.ACG33_01510"/>
<keyword evidence="1" id="KW-0378">Hydrolase</keyword>
<dbReference type="KEGG" id="sdf:ACG33_01510"/>
<reference evidence="5 6" key="1">
    <citation type="submission" date="2015-06" db="EMBL/GenBank/DDBJ databases">
        <title>A Comprehensive Approach to Explore the Metabolic and Phylogenetic Diversity of Bacterial Steroid Degradation in the Environment: Testosterone as an Example.</title>
        <authorList>
            <person name="Yang F.-C."/>
            <person name="Chen Y.-L."/>
            <person name="Yu C.-P."/>
            <person name="Tang S.-L."/>
            <person name="Wang P.-H."/>
            <person name="Ismail W."/>
            <person name="Wang C.-H."/>
            <person name="Yang C.-Y."/>
            <person name="Chiang Y.-R."/>
        </authorList>
    </citation>
    <scope>NUCLEOTIDE SEQUENCE [LARGE SCALE GENOMIC DNA]</scope>
    <source>
        <strain evidence="5 6">DSM 18526</strain>
    </source>
</reference>
<dbReference type="SUPFAM" id="SSF52799">
    <property type="entry name" value="(Phosphotyrosine protein) phosphatases II"/>
    <property type="match status" value="1"/>
</dbReference>
<evidence type="ECO:0000256" key="3">
    <source>
        <dbReference type="SAM" id="MobiDB-lite"/>
    </source>
</evidence>
<evidence type="ECO:0000313" key="5">
    <source>
        <dbReference type="EMBL" id="AMN45803.1"/>
    </source>
</evidence>
<proteinExistence type="predicted"/>